<keyword evidence="2" id="KW-0808">Transferase</keyword>
<name>A0A936YSA0_9HYPH</name>
<evidence type="ECO:0000313" key="2">
    <source>
        <dbReference type="EMBL" id="MBL0373877.1"/>
    </source>
</evidence>
<evidence type="ECO:0000259" key="1">
    <source>
        <dbReference type="Pfam" id="PF00156"/>
    </source>
</evidence>
<keyword evidence="3" id="KW-1185">Reference proteome</keyword>
<dbReference type="CDD" id="cd06223">
    <property type="entry name" value="PRTases_typeI"/>
    <property type="match status" value="1"/>
</dbReference>
<accession>A0A936YSA0</accession>
<dbReference type="Gene3D" id="3.40.50.2020">
    <property type="match status" value="1"/>
</dbReference>
<evidence type="ECO:0000313" key="3">
    <source>
        <dbReference type="Proteomes" id="UP000633219"/>
    </source>
</evidence>
<dbReference type="InterPro" id="IPR029057">
    <property type="entry name" value="PRTase-like"/>
</dbReference>
<feature type="domain" description="Phosphoribosyltransferase" evidence="1">
    <location>
        <begin position="10"/>
        <end position="166"/>
    </location>
</feature>
<dbReference type="Gene3D" id="3.30.1310.20">
    <property type="entry name" value="PRTase-like"/>
    <property type="match status" value="1"/>
</dbReference>
<keyword evidence="2" id="KW-0328">Glycosyltransferase</keyword>
<dbReference type="Proteomes" id="UP000633219">
    <property type="component" value="Unassembled WGS sequence"/>
</dbReference>
<dbReference type="SUPFAM" id="SSF53271">
    <property type="entry name" value="PRTase-like"/>
    <property type="match status" value="1"/>
</dbReference>
<gene>
    <name evidence="2" type="ORF">JJB09_17780</name>
</gene>
<protein>
    <submittedName>
        <fullName evidence="2">Phosphoribosyltransferase</fullName>
    </submittedName>
</protein>
<sequence>MSFLDRSDAGNRLAEKLAKYRHDDVIILALPRGGVEVALPIALKLSAPLDLLVVRKLGVPGQPELAMGAVIDGDTPTIVRNEDVLRLLRISKETFERVVVRELAEIERRRRFYCGERSSLPVQGKVAVVVDDGIATGATLRAALARLKTAKPSRIVVAVPVAPKSVVEDLKLDVDEFVCLEALGRMGAINLHYHNFAQLSDAEVIEMLDAARTIE</sequence>
<dbReference type="GO" id="GO:0016757">
    <property type="term" value="F:glycosyltransferase activity"/>
    <property type="evidence" value="ECO:0007669"/>
    <property type="project" value="UniProtKB-KW"/>
</dbReference>
<dbReference type="EMBL" id="JAEQNC010000010">
    <property type="protein sequence ID" value="MBL0373877.1"/>
    <property type="molecule type" value="Genomic_DNA"/>
</dbReference>
<dbReference type="AlphaFoldDB" id="A0A936YSA0"/>
<dbReference type="RefSeq" id="WP_201661163.1">
    <property type="nucleotide sequence ID" value="NZ_JAEQNC010000010.1"/>
</dbReference>
<dbReference type="InterPro" id="IPR000836">
    <property type="entry name" value="PRTase_dom"/>
</dbReference>
<proteinExistence type="predicted"/>
<dbReference type="Pfam" id="PF00156">
    <property type="entry name" value="Pribosyltran"/>
    <property type="match status" value="1"/>
</dbReference>
<comment type="caution">
    <text evidence="2">The sequence shown here is derived from an EMBL/GenBank/DDBJ whole genome shotgun (WGS) entry which is preliminary data.</text>
</comment>
<reference evidence="2" key="1">
    <citation type="submission" date="2021-01" db="EMBL/GenBank/DDBJ databases">
        <title>Rhizobium sp. strain KVB221 16S ribosomal RNA gene Genome sequencing and assembly.</title>
        <authorList>
            <person name="Kang M."/>
        </authorList>
    </citation>
    <scope>NUCLEOTIDE SEQUENCE</scope>
    <source>
        <strain evidence="2">KVB221</strain>
    </source>
</reference>
<organism evidence="2 3">
    <name type="scientific">Rhizobium setariae</name>
    <dbReference type="NCBI Taxonomy" id="2801340"/>
    <lineage>
        <taxon>Bacteria</taxon>
        <taxon>Pseudomonadati</taxon>
        <taxon>Pseudomonadota</taxon>
        <taxon>Alphaproteobacteria</taxon>
        <taxon>Hyphomicrobiales</taxon>
        <taxon>Rhizobiaceae</taxon>
        <taxon>Rhizobium/Agrobacterium group</taxon>
        <taxon>Rhizobium</taxon>
    </lineage>
</organism>